<accession>F4WUK0</accession>
<keyword evidence="2" id="KW-1185">Reference proteome</keyword>
<dbReference type="EMBL" id="GL888370">
    <property type="protein sequence ID" value="EGI62107.1"/>
    <property type="molecule type" value="Genomic_DNA"/>
</dbReference>
<dbReference type="Proteomes" id="UP000007755">
    <property type="component" value="Unassembled WGS sequence"/>
</dbReference>
<evidence type="ECO:0000313" key="2">
    <source>
        <dbReference type="Proteomes" id="UP000007755"/>
    </source>
</evidence>
<gene>
    <name evidence="1" type="ORF">G5I_09571</name>
</gene>
<dbReference type="InParanoid" id="F4WUK0"/>
<protein>
    <submittedName>
        <fullName evidence="1">Uncharacterized protein</fullName>
    </submittedName>
</protein>
<name>F4WUK0_ACREC</name>
<sequence>MALDMNLDRHATEINTQIKRLMSKIDQSLLLLNQELYTDGDLAKPIATYLSTSVLACGAPRMNETASSFSS</sequence>
<dbReference type="AlphaFoldDB" id="F4WUK0"/>
<proteinExistence type="predicted"/>
<organism evidence="2">
    <name type="scientific">Acromyrmex echinatior</name>
    <name type="common">Panamanian leafcutter ant</name>
    <name type="synonym">Acromyrmex octospinosus echinatior</name>
    <dbReference type="NCBI Taxonomy" id="103372"/>
    <lineage>
        <taxon>Eukaryota</taxon>
        <taxon>Metazoa</taxon>
        <taxon>Ecdysozoa</taxon>
        <taxon>Arthropoda</taxon>
        <taxon>Hexapoda</taxon>
        <taxon>Insecta</taxon>
        <taxon>Pterygota</taxon>
        <taxon>Neoptera</taxon>
        <taxon>Endopterygota</taxon>
        <taxon>Hymenoptera</taxon>
        <taxon>Apocrita</taxon>
        <taxon>Aculeata</taxon>
        <taxon>Formicoidea</taxon>
        <taxon>Formicidae</taxon>
        <taxon>Myrmicinae</taxon>
        <taxon>Acromyrmex</taxon>
    </lineage>
</organism>
<reference evidence="1" key="1">
    <citation type="submission" date="2011-02" db="EMBL/GenBank/DDBJ databases">
        <title>The genome of the leaf-cutting ant Acromyrmex echinatior suggests key adaptations to social evolution and fungus farming.</title>
        <authorList>
            <person name="Nygaard S."/>
            <person name="Zhang G."/>
        </authorList>
    </citation>
    <scope>NUCLEOTIDE SEQUENCE</scope>
</reference>
<evidence type="ECO:0000313" key="1">
    <source>
        <dbReference type="EMBL" id="EGI62107.1"/>
    </source>
</evidence>